<gene>
    <name evidence="1" type="ORF">SBF1_6330001</name>
</gene>
<dbReference type="SUPFAM" id="SSF56003">
    <property type="entry name" value="Molybdenum cofactor-binding domain"/>
    <property type="match status" value="1"/>
</dbReference>
<accession>A0A2U3LMJ1</accession>
<sequence length="59" mass="6415">MPEIETIIIEKNSSPIAYGAKGVGEIASIPTAPAVASAYYKYDGKLRCTLPLRETPYKK</sequence>
<dbReference type="InterPro" id="IPR037165">
    <property type="entry name" value="AldOxase/xan_DH_Mopterin-bd_sf"/>
</dbReference>
<proteinExistence type="predicted"/>
<organism evidence="1 2">
    <name type="scientific">Candidatus Desulfosporosinus infrequens</name>
    <dbReference type="NCBI Taxonomy" id="2043169"/>
    <lineage>
        <taxon>Bacteria</taxon>
        <taxon>Bacillati</taxon>
        <taxon>Bacillota</taxon>
        <taxon>Clostridia</taxon>
        <taxon>Eubacteriales</taxon>
        <taxon>Desulfitobacteriaceae</taxon>
        <taxon>Desulfosporosinus</taxon>
    </lineage>
</organism>
<dbReference type="EMBL" id="OMOF01000594">
    <property type="protein sequence ID" value="SPF53110.1"/>
    <property type="molecule type" value="Genomic_DNA"/>
</dbReference>
<evidence type="ECO:0000313" key="2">
    <source>
        <dbReference type="Proteomes" id="UP000238916"/>
    </source>
</evidence>
<protein>
    <submittedName>
        <fullName evidence="1">Uncharacterized protein</fullName>
    </submittedName>
</protein>
<dbReference type="Gene3D" id="3.30.365.10">
    <property type="entry name" value="Aldehyde oxidase/xanthine dehydrogenase, molybdopterin binding domain"/>
    <property type="match status" value="1"/>
</dbReference>
<dbReference type="GO" id="GO:0016491">
    <property type="term" value="F:oxidoreductase activity"/>
    <property type="evidence" value="ECO:0007669"/>
    <property type="project" value="InterPro"/>
</dbReference>
<dbReference type="AlphaFoldDB" id="A0A2U3LMJ1"/>
<name>A0A2U3LMJ1_9FIRM</name>
<dbReference type="Proteomes" id="UP000238916">
    <property type="component" value="Unassembled WGS sequence"/>
</dbReference>
<reference evidence="2" key="1">
    <citation type="submission" date="2018-02" db="EMBL/GenBank/DDBJ databases">
        <authorList>
            <person name="Hausmann B."/>
        </authorList>
    </citation>
    <scope>NUCLEOTIDE SEQUENCE [LARGE SCALE GENOMIC DNA]</scope>
    <source>
        <strain evidence="2">Peat soil MAG SbF1</strain>
    </source>
</reference>
<evidence type="ECO:0000313" key="1">
    <source>
        <dbReference type="EMBL" id="SPF53110.1"/>
    </source>
</evidence>